<protein>
    <recommendedName>
        <fullName evidence="8">Penicillin-binding protein transpeptidase domain-containing protein</fullName>
    </recommendedName>
</protein>
<dbReference type="PANTHER" id="PTHR30627">
    <property type="entry name" value="PEPTIDOGLYCAN D,D-TRANSPEPTIDASE"/>
    <property type="match status" value="1"/>
</dbReference>
<keyword evidence="3" id="KW-1133">Transmembrane helix</keyword>
<evidence type="ECO:0008006" key="8">
    <source>
        <dbReference type="Google" id="ProtNLM"/>
    </source>
</evidence>
<feature type="domain" description="Penicillin-binding protein transpeptidase" evidence="4">
    <location>
        <begin position="257"/>
        <end position="563"/>
    </location>
</feature>
<dbReference type="SUPFAM" id="SSF56519">
    <property type="entry name" value="Penicillin binding protein dimerisation domain"/>
    <property type="match status" value="1"/>
</dbReference>
<evidence type="ECO:0000313" key="6">
    <source>
        <dbReference type="EMBL" id="OGB73838.1"/>
    </source>
</evidence>
<feature type="domain" description="Penicillin-binding protein dimerisation" evidence="5">
    <location>
        <begin position="59"/>
        <end position="212"/>
    </location>
</feature>
<evidence type="ECO:0000256" key="2">
    <source>
        <dbReference type="ARBA" id="ARBA00023136"/>
    </source>
</evidence>
<reference evidence="6 7" key="1">
    <citation type="journal article" date="2016" name="Nat. Commun.">
        <title>Thousands of microbial genomes shed light on interconnected biogeochemical processes in an aquifer system.</title>
        <authorList>
            <person name="Anantharaman K."/>
            <person name="Brown C.T."/>
            <person name="Hug L.A."/>
            <person name="Sharon I."/>
            <person name="Castelle C.J."/>
            <person name="Probst A.J."/>
            <person name="Thomas B.C."/>
            <person name="Singh A."/>
            <person name="Wilkins M.J."/>
            <person name="Karaoz U."/>
            <person name="Brodie E.L."/>
            <person name="Williams K.H."/>
            <person name="Hubbard S.S."/>
            <person name="Banfield J.F."/>
        </authorList>
    </citation>
    <scope>NUCLEOTIDE SEQUENCE [LARGE SCALE GENOMIC DNA]</scope>
</reference>
<dbReference type="PANTHER" id="PTHR30627:SF1">
    <property type="entry name" value="PEPTIDOGLYCAN D,D-TRANSPEPTIDASE FTSI"/>
    <property type="match status" value="1"/>
</dbReference>
<dbReference type="Pfam" id="PF00905">
    <property type="entry name" value="Transpeptidase"/>
    <property type="match status" value="1"/>
</dbReference>
<dbReference type="Gene3D" id="3.40.710.10">
    <property type="entry name" value="DD-peptidase/beta-lactamase superfamily"/>
    <property type="match status" value="1"/>
</dbReference>
<dbReference type="GO" id="GO:0071555">
    <property type="term" value="P:cell wall organization"/>
    <property type="evidence" value="ECO:0007669"/>
    <property type="project" value="TreeGrafter"/>
</dbReference>
<gene>
    <name evidence="6" type="ORF">A3K51_03405</name>
</gene>
<dbReference type="Proteomes" id="UP000178085">
    <property type="component" value="Unassembled WGS sequence"/>
</dbReference>
<dbReference type="InterPro" id="IPR012338">
    <property type="entry name" value="Beta-lactam/transpept-like"/>
</dbReference>
<dbReference type="InterPro" id="IPR050515">
    <property type="entry name" value="Beta-lactam/transpept"/>
</dbReference>
<comment type="caution">
    <text evidence="6">The sequence shown here is derived from an EMBL/GenBank/DDBJ whole genome shotgun (WGS) entry which is preliminary data.</text>
</comment>
<dbReference type="Gene3D" id="3.30.450.330">
    <property type="match status" value="1"/>
</dbReference>
<evidence type="ECO:0000259" key="4">
    <source>
        <dbReference type="Pfam" id="PF00905"/>
    </source>
</evidence>
<dbReference type="InterPro" id="IPR005311">
    <property type="entry name" value="PBP_dimer"/>
</dbReference>
<proteinExistence type="predicted"/>
<dbReference type="InterPro" id="IPR001460">
    <property type="entry name" value="PCN-bd_Tpept"/>
</dbReference>
<dbReference type="AlphaFoldDB" id="A0A1F4NRF3"/>
<accession>A0A1F4NRF3</accession>
<dbReference type="Gene3D" id="3.90.1310.10">
    <property type="entry name" value="Penicillin-binding protein 2a (Domain 2)"/>
    <property type="match status" value="1"/>
</dbReference>
<keyword evidence="2 3" id="KW-0472">Membrane</keyword>
<feature type="transmembrane region" description="Helical" evidence="3">
    <location>
        <begin position="16"/>
        <end position="35"/>
    </location>
</feature>
<dbReference type="InterPro" id="IPR036138">
    <property type="entry name" value="PBP_dimer_sf"/>
</dbReference>
<organism evidence="6 7">
    <name type="scientific">candidate division Kazan bacterium RIFCSPLOWO2_01_FULL_45_19</name>
    <dbReference type="NCBI Taxonomy" id="1798538"/>
    <lineage>
        <taxon>Bacteria</taxon>
        <taxon>Bacteria division Kazan-3B-28</taxon>
    </lineage>
</organism>
<sequence>MLDRATTLQLEQRYRIGFVSTAFFILFVMATGRLIERQVFEHGYFVRLAKEQHLASQVVPAQRGRIFTEESDGSGLYPLATNVSLWALTAVPAQIRQPELVASKLMPYLAGSGIEESELIGKLSSKSQYIPPLKRKIGEEEATAINALDLTGVYLTQEKYRYSPEETMAAQVLGFVNRDGEGQYGLEGYFDKELGGKAGFLESEQDTFGRQIALGKREEVNPENGLDLVVTLDRAVQYYVDKAVKESVEKHQAERATAIVMEPQTGKIVAMSSYPTFNPNNYNTEDIANFTNSNISQVYEPGSVFKVITMAAGIDAGLVAPSTTYTDIGEVQVDDRTIKNSDLKAHGQQTMTQVLEASLNTGAVFVVQKLGKYLFNKYLGQFGFTHLTGIDLKGEVDAQIKDVRQVRDVDLATMAFGQGIAVTPIQMLAAVGAIANDGRLMKPHIVDRILYPSGAVSIDPVVEGQAISSQTAQLVSAMMVSVVENGHGQKAGVPGYWIAGKTGTAQIPSPNGGYLDGFGNTIGTFVGFGPVENPRFVMLTRVDKPKDVQFAESSAAPLFGQIAKFLLDYWRIPPTR</sequence>
<dbReference type="GO" id="GO:0005886">
    <property type="term" value="C:plasma membrane"/>
    <property type="evidence" value="ECO:0007669"/>
    <property type="project" value="TreeGrafter"/>
</dbReference>
<comment type="subcellular location">
    <subcellularLocation>
        <location evidence="1">Membrane</location>
    </subcellularLocation>
</comment>
<dbReference type="Pfam" id="PF03717">
    <property type="entry name" value="PBP_dimer"/>
    <property type="match status" value="1"/>
</dbReference>
<dbReference type="EMBL" id="METD01000001">
    <property type="protein sequence ID" value="OGB73838.1"/>
    <property type="molecule type" value="Genomic_DNA"/>
</dbReference>
<evidence type="ECO:0000259" key="5">
    <source>
        <dbReference type="Pfam" id="PF03717"/>
    </source>
</evidence>
<name>A0A1F4NRF3_UNCK3</name>
<dbReference type="SUPFAM" id="SSF56601">
    <property type="entry name" value="beta-lactamase/transpeptidase-like"/>
    <property type="match status" value="1"/>
</dbReference>
<evidence type="ECO:0000256" key="1">
    <source>
        <dbReference type="ARBA" id="ARBA00004370"/>
    </source>
</evidence>
<dbReference type="GO" id="GO:0008658">
    <property type="term" value="F:penicillin binding"/>
    <property type="evidence" value="ECO:0007669"/>
    <property type="project" value="InterPro"/>
</dbReference>
<evidence type="ECO:0000313" key="7">
    <source>
        <dbReference type="Proteomes" id="UP000178085"/>
    </source>
</evidence>
<evidence type="ECO:0000256" key="3">
    <source>
        <dbReference type="SAM" id="Phobius"/>
    </source>
</evidence>
<keyword evidence="3" id="KW-0812">Transmembrane</keyword>